<name>A0AAP5MDB2_9CYAN</name>
<dbReference type="Proteomes" id="UP000667802">
    <property type="component" value="Unassembled WGS sequence"/>
</dbReference>
<evidence type="ECO:0000313" key="2">
    <source>
        <dbReference type="EMBL" id="MDR9899358.1"/>
    </source>
</evidence>
<gene>
    <name evidence="2" type="ORF">G7B40_033070</name>
</gene>
<protein>
    <submittedName>
        <fullName evidence="2">AAA family ATPase</fullName>
    </submittedName>
</protein>
<dbReference type="EMBL" id="JAALHA020000024">
    <property type="protein sequence ID" value="MDR9899358.1"/>
    <property type="molecule type" value="Genomic_DNA"/>
</dbReference>
<accession>A0AAP5MDB2</accession>
<dbReference type="PRINTS" id="PR00364">
    <property type="entry name" value="DISEASERSIST"/>
</dbReference>
<evidence type="ECO:0000313" key="3">
    <source>
        <dbReference type="Proteomes" id="UP000667802"/>
    </source>
</evidence>
<dbReference type="RefSeq" id="WP_208344692.1">
    <property type="nucleotide sequence ID" value="NZ_CAWQFN010000528.1"/>
</dbReference>
<dbReference type="InterPro" id="IPR041664">
    <property type="entry name" value="AAA_16"/>
</dbReference>
<dbReference type="InterPro" id="IPR027417">
    <property type="entry name" value="P-loop_NTPase"/>
</dbReference>
<reference evidence="3" key="1">
    <citation type="journal article" date="2021" name="Science">
        <title>Hunting the eagle killer: A cyanobacterial neurotoxin causes vacuolar myelinopathy.</title>
        <authorList>
            <person name="Breinlinger S."/>
            <person name="Phillips T.J."/>
            <person name="Haram B.N."/>
            <person name="Mares J."/>
            <person name="Martinez Yerena J.A."/>
            <person name="Hrouzek P."/>
            <person name="Sobotka R."/>
            <person name="Henderson W.M."/>
            <person name="Schmieder P."/>
            <person name="Williams S.M."/>
            <person name="Lauderdale J.D."/>
            <person name="Wilde H.D."/>
            <person name="Gerrin W."/>
            <person name="Kust A."/>
            <person name="Washington J.W."/>
            <person name="Wagner C."/>
            <person name="Geier B."/>
            <person name="Liebeke M."/>
            <person name="Enke H."/>
            <person name="Niedermeyer T.H.J."/>
            <person name="Wilde S.B."/>
        </authorList>
    </citation>
    <scope>NUCLEOTIDE SEQUENCE [LARGE SCALE GENOMIC DNA]</scope>
    <source>
        <strain evidence="3">Thurmond2011</strain>
    </source>
</reference>
<proteinExistence type="predicted"/>
<dbReference type="CDD" id="cd00009">
    <property type="entry name" value="AAA"/>
    <property type="match status" value="1"/>
</dbReference>
<keyword evidence="3" id="KW-1185">Reference proteome</keyword>
<comment type="caution">
    <text evidence="2">The sequence shown here is derived from an EMBL/GenBank/DDBJ whole genome shotgun (WGS) entry which is preliminary data.</text>
</comment>
<dbReference type="Pfam" id="PF13191">
    <property type="entry name" value="AAA_16"/>
    <property type="match status" value="1"/>
</dbReference>
<dbReference type="Gene3D" id="3.40.50.300">
    <property type="entry name" value="P-loop containing nucleotide triphosphate hydrolases"/>
    <property type="match status" value="1"/>
</dbReference>
<evidence type="ECO:0000259" key="1">
    <source>
        <dbReference type="Pfam" id="PF13191"/>
    </source>
</evidence>
<dbReference type="AlphaFoldDB" id="A0AAP5MDB2"/>
<dbReference type="SUPFAM" id="SSF52540">
    <property type="entry name" value="P-loop containing nucleoside triphosphate hydrolases"/>
    <property type="match status" value="1"/>
</dbReference>
<organism evidence="2 3">
    <name type="scientific">Aetokthonos hydrillicola Thurmond2011</name>
    <dbReference type="NCBI Taxonomy" id="2712845"/>
    <lineage>
        <taxon>Bacteria</taxon>
        <taxon>Bacillati</taxon>
        <taxon>Cyanobacteriota</taxon>
        <taxon>Cyanophyceae</taxon>
        <taxon>Nostocales</taxon>
        <taxon>Hapalosiphonaceae</taxon>
        <taxon>Aetokthonos</taxon>
    </lineage>
</organism>
<feature type="domain" description="Orc1-like AAA ATPase" evidence="1">
    <location>
        <begin position="21"/>
        <end position="75"/>
    </location>
</feature>
<sequence>MNLGNAVSSLATRLLAERNRNFVGREPEIAVFQNAISSTELPFNILYIYGPGGVGKTTLIRHFQSLCERVNIQFIFIESRNLEPTPESFIKALNHPLESFGEKDQRFVIFIDTYEKITVLDDWLREEFLPQLSLNTLVVLTGRSSPTESWRSDPGWQALIHILPLRNLNPQESLNYLTKRNIPTTQHQAILDFTYGYPLALSLIADLFAQKQEFSFQIDSVPDIIKTLLERFIQDVPTPTHRLALQACAVVRITTEALLTQMLDSPDISNIFEWLRGLSFIESGQFGLSPHYLAREVLIADLRWRNPDLYAELHHLARSYYTKQLGKNQGQEKHKILFDYMFLHRDNPAIRPRFIWGENTSLQTDSLRETDKDAIIKRVSQYEGEESAKIAAYWLKKQPQNVVIFRDSQPEPVGFAIMVALHEASLEEGAMRFCEVNPISSDR</sequence>